<keyword evidence="4" id="KW-0804">Transcription</keyword>
<evidence type="ECO:0000313" key="7">
    <source>
        <dbReference type="EMBL" id="KAF8406369.1"/>
    </source>
</evidence>
<evidence type="ECO:0000256" key="5">
    <source>
        <dbReference type="ARBA" id="ARBA00023242"/>
    </source>
</evidence>
<protein>
    <recommendedName>
        <fullName evidence="6">TF-B3 domain-containing protein</fullName>
    </recommendedName>
</protein>
<proteinExistence type="predicted"/>
<dbReference type="InterPro" id="IPR015300">
    <property type="entry name" value="DNA-bd_pseudobarrel_sf"/>
</dbReference>
<dbReference type="Proteomes" id="UP000655225">
    <property type="component" value="Unassembled WGS sequence"/>
</dbReference>
<keyword evidence="8" id="KW-1185">Reference proteome</keyword>
<gene>
    <name evidence="7" type="ORF">HHK36_008456</name>
</gene>
<dbReference type="Pfam" id="PF02362">
    <property type="entry name" value="B3"/>
    <property type="match status" value="1"/>
</dbReference>
<name>A0A835DND5_TETSI</name>
<dbReference type="EMBL" id="JABCRI010000005">
    <property type="protein sequence ID" value="KAF8406369.1"/>
    <property type="molecule type" value="Genomic_DNA"/>
</dbReference>
<dbReference type="GO" id="GO:0005634">
    <property type="term" value="C:nucleus"/>
    <property type="evidence" value="ECO:0007669"/>
    <property type="project" value="UniProtKB-SubCell"/>
</dbReference>
<dbReference type="InterPro" id="IPR003340">
    <property type="entry name" value="B3_DNA-bd"/>
</dbReference>
<sequence length="164" mass="18942">MGRKPTPRPSFFKVMIGDFTNKIRIPPAFMKNFNGMLPHESILRSDTGRFWRVQMEVVDQDLFFQNGWPEFVKDHALEVGDFLIFWFLGNSTFDVRIYGRTGCEKKVALPKRNGKVPISFIKKERQGKGMGKFFKRSPSFQCKCHEGNQKKQVDVTGKSKTTGQ</sequence>
<dbReference type="Gene3D" id="2.40.330.10">
    <property type="entry name" value="DNA-binding pseudobarrel domain"/>
    <property type="match status" value="1"/>
</dbReference>
<evidence type="ECO:0000259" key="6">
    <source>
        <dbReference type="PROSITE" id="PS50863"/>
    </source>
</evidence>
<dbReference type="OMA" id="ERAYITA"/>
<comment type="subcellular location">
    <subcellularLocation>
        <location evidence="1">Nucleus</location>
    </subcellularLocation>
</comment>
<organism evidence="7 8">
    <name type="scientific">Tetracentron sinense</name>
    <name type="common">Spur-leaf</name>
    <dbReference type="NCBI Taxonomy" id="13715"/>
    <lineage>
        <taxon>Eukaryota</taxon>
        <taxon>Viridiplantae</taxon>
        <taxon>Streptophyta</taxon>
        <taxon>Embryophyta</taxon>
        <taxon>Tracheophyta</taxon>
        <taxon>Spermatophyta</taxon>
        <taxon>Magnoliopsida</taxon>
        <taxon>Trochodendrales</taxon>
        <taxon>Trochodendraceae</taxon>
        <taxon>Tetracentron</taxon>
    </lineage>
</organism>
<keyword evidence="5" id="KW-0539">Nucleus</keyword>
<evidence type="ECO:0000256" key="3">
    <source>
        <dbReference type="ARBA" id="ARBA00023125"/>
    </source>
</evidence>
<keyword evidence="3" id="KW-0238">DNA-binding</keyword>
<evidence type="ECO:0000313" key="8">
    <source>
        <dbReference type="Proteomes" id="UP000655225"/>
    </source>
</evidence>
<dbReference type="CDD" id="cd10017">
    <property type="entry name" value="B3_DNA"/>
    <property type="match status" value="1"/>
</dbReference>
<evidence type="ECO:0000256" key="2">
    <source>
        <dbReference type="ARBA" id="ARBA00023015"/>
    </source>
</evidence>
<dbReference type="OrthoDB" id="1666376at2759"/>
<keyword evidence="2" id="KW-0805">Transcription regulation</keyword>
<dbReference type="GO" id="GO:0003677">
    <property type="term" value="F:DNA binding"/>
    <property type="evidence" value="ECO:0007669"/>
    <property type="project" value="UniProtKB-KW"/>
</dbReference>
<reference evidence="7 8" key="1">
    <citation type="submission" date="2020-04" db="EMBL/GenBank/DDBJ databases">
        <title>Plant Genome Project.</title>
        <authorList>
            <person name="Zhang R.-G."/>
        </authorList>
    </citation>
    <scope>NUCLEOTIDE SEQUENCE [LARGE SCALE GENOMIC DNA]</scope>
    <source>
        <strain evidence="7">YNK0</strain>
        <tissue evidence="7">Leaf</tissue>
    </source>
</reference>
<feature type="domain" description="TF-B3" evidence="6">
    <location>
        <begin position="8"/>
        <end position="101"/>
    </location>
</feature>
<dbReference type="PANTHER" id="PTHR31920:SF121">
    <property type="entry name" value="TF-B3 DOMAIN-CONTAINING PROTEIN"/>
    <property type="match status" value="1"/>
</dbReference>
<dbReference type="SUPFAM" id="SSF101936">
    <property type="entry name" value="DNA-binding pseudobarrel domain"/>
    <property type="match status" value="1"/>
</dbReference>
<dbReference type="PROSITE" id="PS50863">
    <property type="entry name" value="B3"/>
    <property type="match status" value="1"/>
</dbReference>
<dbReference type="PANTHER" id="PTHR31920">
    <property type="entry name" value="B3 DOMAIN-CONTAINING"/>
    <property type="match status" value="1"/>
</dbReference>
<accession>A0A835DND5</accession>
<dbReference type="AlphaFoldDB" id="A0A835DND5"/>
<evidence type="ECO:0000256" key="1">
    <source>
        <dbReference type="ARBA" id="ARBA00004123"/>
    </source>
</evidence>
<dbReference type="InterPro" id="IPR050655">
    <property type="entry name" value="Plant_B3_domain"/>
</dbReference>
<comment type="caution">
    <text evidence="7">The sequence shown here is derived from an EMBL/GenBank/DDBJ whole genome shotgun (WGS) entry which is preliminary data.</text>
</comment>
<evidence type="ECO:0000256" key="4">
    <source>
        <dbReference type="ARBA" id="ARBA00023163"/>
    </source>
</evidence>
<dbReference type="SMART" id="SM01019">
    <property type="entry name" value="B3"/>
    <property type="match status" value="1"/>
</dbReference>